<reference evidence="1 2" key="1">
    <citation type="submission" date="2019-10" db="EMBL/GenBank/DDBJ databases">
        <authorList>
            <person name="Palmer J.M."/>
        </authorList>
    </citation>
    <scope>NUCLEOTIDE SEQUENCE [LARGE SCALE GENOMIC DNA]</scope>
    <source>
        <strain evidence="1 2">TWF694</strain>
    </source>
</reference>
<dbReference type="Proteomes" id="UP001365542">
    <property type="component" value="Unassembled WGS sequence"/>
</dbReference>
<name>A0AAV9X6V9_9PEZI</name>
<dbReference type="EMBL" id="JAVHJO010000009">
    <property type="protein sequence ID" value="KAK6537390.1"/>
    <property type="molecule type" value="Genomic_DNA"/>
</dbReference>
<evidence type="ECO:0000313" key="1">
    <source>
        <dbReference type="EMBL" id="KAK6537390.1"/>
    </source>
</evidence>
<accession>A0AAV9X6V9</accession>
<gene>
    <name evidence="1" type="ORF">TWF694_011577</name>
</gene>
<sequence length="115" mass="13333">MIKRLNSETLTANDDVVRMAACLDYKSEINNVPDKALPFYFFSLLSLPIPFPAIAKTATVRYYYSPCTFYSRSRPPDIPRIGIPSFKNHHYLDNPRESIARLSQLQTYRRFEPSP</sequence>
<keyword evidence="2" id="KW-1185">Reference proteome</keyword>
<organism evidence="1 2">
    <name type="scientific">Orbilia ellipsospora</name>
    <dbReference type="NCBI Taxonomy" id="2528407"/>
    <lineage>
        <taxon>Eukaryota</taxon>
        <taxon>Fungi</taxon>
        <taxon>Dikarya</taxon>
        <taxon>Ascomycota</taxon>
        <taxon>Pezizomycotina</taxon>
        <taxon>Orbiliomycetes</taxon>
        <taxon>Orbiliales</taxon>
        <taxon>Orbiliaceae</taxon>
        <taxon>Orbilia</taxon>
    </lineage>
</organism>
<proteinExistence type="predicted"/>
<dbReference type="AlphaFoldDB" id="A0AAV9X6V9"/>
<evidence type="ECO:0000313" key="2">
    <source>
        <dbReference type="Proteomes" id="UP001365542"/>
    </source>
</evidence>
<comment type="caution">
    <text evidence="1">The sequence shown here is derived from an EMBL/GenBank/DDBJ whole genome shotgun (WGS) entry which is preliminary data.</text>
</comment>
<protein>
    <submittedName>
        <fullName evidence="1">Uncharacterized protein</fullName>
    </submittedName>
</protein>